<evidence type="ECO:0000313" key="3">
    <source>
        <dbReference type="Proteomes" id="UP000606786"/>
    </source>
</evidence>
<keyword evidence="3" id="KW-1185">Reference proteome</keyword>
<evidence type="ECO:0000313" key="2">
    <source>
        <dbReference type="EMBL" id="CAD7000880.1"/>
    </source>
</evidence>
<accession>A0A811UPR6</accession>
<comment type="caution">
    <text evidence="2">The sequence shown here is derived from an EMBL/GenBank/DDBJ whole genome shotgun (WGS) entry which is preliminary data.</text>
</comment>
<sequence>MSENIEDLIKAFPLDRDKDIHHILLTELKYMTVWDVVVQSSNNNFGPSAQLTIGNSAQHPTDTPSQNTSVSRHASSTTSTINKSTPFTNAHVFVVVNSTHSHSKVQSIQPTRQVLFASNLVLLHSDATY</sequence>
<dbReference type="AlphaFoldDB" id="A0A811UPR6"/>
<protein>
    <submittedName>
        <fullName evidence="2">(Mediterranean fruit fly) hypothetical protein</fullName>
    </submittedName>
</protein>
<name>A0A811UPR6_CERCA</name>
<dbReference type="EMBL" id="CAJHJT010000023">
    <property type="protein sequence ID" value="CAD7000880.1"/>
    <property type="molecule type" value="Genomic_DNA"/>
</dbReference>
<dbReference type="Proteomes" id="UP000606786">
    <property type="component" value="Unassembled WGS sequence"/>
</dbReference>
<feature type="region of interest" description="Disordered" evidence="1">
    <location>
        <begin position="49"/>
        <end position="83"/>
    </location>
</feature>
<reference evidence="2" key="1">
    <citation type="submission" date="2020-11" db="EMBL/GenBank/DDBJ databases">
        <authorList>
            <person name="Whitehead M."/>
        </authorList>
    </citation>
    <scope>NUCLEOTIDE SEQUENCE</scope>
    <source>
        <strain evidence="2">EGII</strain>
    </source>
</reference>
<gene>
    <name evidence="2" type="ORF">CCAP1982_LOCUS9354</name>
</gene>
<organism evidence="2 3">
    <name type="scientific">Ceratitis capitata</name>
    <name type="common">Mediterranean fruit fly</name>
    <name type="synonym">Tephritis capitata</name>
    <dbReference type="NCBI Taxonomy" id="7213"/>
    <lineage>
        <taxon>Eukaryota</taxon>
        <taxon>Metazoa</taxon>
        <taxon>Ecdysozoa</taxon>
        <taxon>Arthropoda</taxon>
        <taxon>Hexapoda</taxon>
        <taxon>Insecta</taxon>
        <taxon>Pterygota</taxon>
        <taxon>Neoptera</taxon>
        <taxon>Endopterygota</taxon>
        <taxon>Diptera</taxon>
        <taxon>Brachycera</taxon>
        <taxon>Muscomorpha</taxon>
        <taxon>Tephritoidea</taxon>
        <taxon>Tephritidae</taxon>
        <taxon>Ceratitis</taxon>
        <taxon>Ceratitis</taxon>
    </lineage>
</organism>
<proteinExistence type="predicted"/>
<evidence type="ECO:0000256" key="1">
    <source>
        <dbReference type="SAM" id="MobiDB-lite"/>
    </source>
</evidence>